<dbReference type="SUPFAM" id="SSF53686">
    <property type="entry name" value="Tryptophan synthase beta subunit-like PLP-dependent enzymes"/>
    <property type="match status" value="1"/>
</dbReference>
<comment type="caution">
    <text evidence="1">The sequence shown here is derived from an EMBL/GenBank/DDBJ whole genome shotgun (WGS) entry which is preliminary data.</text>
</comment>
<dbReference type="EMBL" id="JBBPBN010000078">
    <property type="protein sequence ID" value="KAK8984287.1"/>
    <property type="molecule type" value="Genomic_DNA"/>
</dbReference>
<dbReference type="PANTHER" id="PTHR10314">
    <property type="entry name" value="CYSTATHIONINE BETA-SYNTHASE"/>
    <property type="match status" value="1"/>
</dbReference>
<reference evidence="1 2" key="1">
    <citation type="journal article" date="2024" name="G3 (Bethesda)">
        <title>Genome assembly of Hibiscus sabdariffa L. provides insights into metabolisms of medicinal natural products.</title>
        <authorList>
            <person name="Kim T."/>
        </authorList>
    </citation>
    <scope>NUCLEOTIDE SEQUENCE [LARGE SCALE GENOMIC DNA]</scope>
    <source>
        <strain evidence="1">TK-2024</strain>
        <tissue evidence="1">Old leaves</tissue>
    </source>
</reference>
<organism evidence="1 2">
    <name type="scientific">Hibiscus sabdariffa</name>
    <name type="common">roselle</name>
    <dbReference type="NCBI Taxonomy" id="183260"/>
    <lineage>
        <taxon>Eukaryota</taxon>
        <taxon>Viridiplantae</taxon>
        <taxon>Streptophyta</taxon>
        <taxon>Embryophyta</taxon>
        <taxon>Tracheophyta</taxon>
        <taxon>Spermatophyta</taxon>
        <taxon>Magnoliopsida</taxon>
        <taxon>eudicotyledons</taxon>
        <taxon>Gunneridae</taxon>
        <taxon>Pentapetalae</taxon>
        <taxon>rosids</taxon>
        <taxon>malvids</taxon>
        <taxon>Malvales</taxon>
        <taxon>Malvaceae</taxon>
        <taxon>Malvoideae</taxon>
        <taxon>Hibiscus</taxon>
    </lineage>
</organism>
<dbReference type="InterPro" id="IPR036052">
    <property type="entry name" value="TrpB-like_PALP_sf"/>
</dbReference>
<evidence type="ECO:0000313" key="2">
    <source>
        <dbReference type="Proteomes" id="UP001396334"/>
    </source>
</evidence>
<dbReference type="InterPro" id="IPR050214">
    <property type="entry name" value="Cys_Synth/Cystath_Beta-Synth"/>
</dbReference>
<protein>
    <submittedName>
        <fullName evidence="1">Uncharacterized protein</fullName>
    </submittedName>
</protein>
<name>A0ABR2P7P9_9ROSI</name>
<dbReference type="Gene3D" id="3.40.50.1100">
    <property type="match status" value="2"/>
</dbReference>
<gene>
    <name evidence="1" type="ORF">V6N11_029603</name>
</gene>
<evidence type="ECO:0000313" key="1">
    <source>
        <dbReference type="EMBL" id="KAK8984287.1"/>
    </source>
</evidence>
<proteinExistence type="predicted"/>
<accession>A0ABR2P7P9</accession>
<keyword evidence="2" id="KW-1185">Reference proteome</keyword>
<sequence length="107" mass="11257">MAAAKQYKLIITMPASMSLERRIILRAFRAELVLTGPAKGMKGATHYETTGPELWKGSGGKIGALVSGIGTGGTITGAGKGASCKETRECWKAHRCKFNFGSVSPAK</sequence>
<dbReference type="Proteomes" id="UP001396334">
    <property type="component" value="Unassembled WGS sequence"/>
</dbReference>